<dbReference type="RefSeq" id="WP_379754248.1">
    <property type="nucleotide sequence ID" value="NZ_JBHSYB010000012.1"/>
</dbReference>
<organism evidence="1 2">
    <name type="scientific">Flavobacterium myungsuense</name>
    <dbReference type="NCBI Taxonomy" id="651823"/>
    <lineage>
        <taxon>Bacteria</taxon>
        <taxon>Pseudomonadati</taxon>
        <taxon>Bacteroidota</taxon>
        <taxon>Flavobacteriia</taxon>
        <taxon>Flavobacteriales</taxon>
        <taxon>Flavobacteriaceae</taxon>
        <taxon>Flavobacterium</taxon>
    </lineage>
</organism>
<dbReference type="GO" id="GO:0061542">
    <property type="term" value="F:3-demethylubiquinol 3-O-methyltransferase activity"/>
    <property type="evidence" value="ECO:0007669"/>
    <property type="project" value="UniProtKB-EC"/>
</dbReference>
<name>A0ABW3J0P2_9FLAO</name>
<comment type="caution">
    <text evidence="1">The sequence shown here is derived from an EMBL/GenBank/DDBJ whole genome shotgun (WGS) entry which is preliminary data.</text>
</comment>
<dbReference type="EMBL" id="JBHTIZ010000011">
    <property type="protein sequence ID" value="MFD0983650.1"/>
    <property type="molecule type" value="Genomic_DNA"/>
</dbReference>
<keyword evidence="1" id="KW-0489">Methyltransferase</keyword>
<accession>A0ABW3J0P2</accession>
<dbReference type="PANTHER" id="PTHR43861">
    <property type="entry name" value="TRANS-ACONITATE 2-METHYLTRANSFERASE-RELATED"/>
    <property type="match status" value="1"/>
</dbReference>
<dbReference type="SUPFAM" id="SSF53335">
    <property type="entry name" value="S-adenosyl-L-methionine-dependent methyltransferases"/>
    <property type="match status" value="1"/>
</dbReference>
<dbReference type="GO" id="GO:0102208">
    <property type="term" value="F:2-polyprenyl-6-hydroxyphenol methylase activity"/>
    <property type="evidence" value="ECO:0007669"/>
    <property type="project" value="UniProtKB-EC"/>
</dbReference>
<sequence>MNAVLSPLTKSSNTTFEKSIKVSEIVDAYKVYEIDVSSYFSAISEVSVYKCNETNYSFYYPFNLSGNSAFYEHFQKFDWYYMSWKWEHEITKEYIKPGMKLLEVGCAHGDFIKKVNEHYDLEYSVGLELNETTKDKDGKWEIINQTIQDYSKQNENKFDIVCSYQVLEHITEVHSFIKGKIDCLKSGGTLIISVPNNDSFIKDGKGCLNMPPHHMGLWNEKSLVELTNMFPLKLIKVHFEELQEYHISGYVFSEYYSKYSKLVGKIIQKLHKISGLYNKRIKETNLNKQHLKGHTILVAYQKI</sequence>
<dbReference type="EC" id="2.1.1.222" evidence="1"/>
<evidence type="ECO:0000313" key="2">
    <source>
        <dbReference type="Proteomes" id="UP001597051"/>
    </source>
</evidence>
<dbReference type="PANTHER" id="PTHR43861:SF6">
    <property type="entry name" value="METHYLTRANSFERASE TYPE 11"/>
    <property type="match status" value="1"/>
</dbReference>
<proteinExistence type="predicted"/>
<keyword evidence="2" id="KW-1185">Reference proteome</keyword>
<dbReference type="InterPro" id="IPR029063">
    <property type="entry name" value="SAM-dependent_MTases_sf"/>
</dbReference>
<dbReference type="GO" id="GO:0032259">
    <property type="term" value="P:methylation"/>
    <property type="evidence" value="ECO:0007669"/>
    <property type="project" value="UniProtKB-KW"/>
</dbReference>
<protein>
    <submittedName>
        <fullName evidence="1">Class I SAM-dependent methyltransferase</fullName>
        <ecNumber evidence="1">2.1.1.222</ecNumber>
        <ecNumber evidence="1">2.1.1.64</ecNumber>
    </submittedName>
</protein>
<dbReference type="EC" id="2.1.1.64" evidence="1"/>
<dbReference type="CDD" id="cd02440">
    <property type="entry name" value="AdoMet_MTases"/>
    <property type="match status" value="1"/>
</dbReference>
<dbReference type="Pfam" id="PF13489">
    <property type="entry name" value="Methyltransf_23"/>
    <property type="match status" value="1"/>
</dbReference>
<gene>
    <name evidence="1" type="ORF">ACFQ0S_04075</name>
</gene>
<dbReference type="Gene3D" id="3.40.50.150">
    <property type="entry name" value="Vaccinia Virus protein VP39"/>
    <property type="match status" value="1"/>
</dbReference>
<dbReference type="Proteomes" id="UP001597051">
    <property type="component" value="Unassembled WGS sequence"/>
</dbReference>
<reference evidence="2" key="1">
    <citation type="journal article" date="2019" name="Int. J. Syst. Evol. Microbiol.">
        <title>The Global Catalogue of Microorganisms (GCM) 10K type strain sequencing project: providing services to taxonomists for standard genome sequencing and annotation.</title>
        <authorList>
            <consortium name="The Broad Institute Genomics Platform"/>
            <consortium name="The Broad Institute Genome Sequencing Center for Infectious Disease"/>
            <person name="Wu L."/>
            <person name="Ma J."/>
        </authorList>
    </citation>
    <scope>NUCLEOTIDE SEQUENCE [LARGE SCALE GENOMIC DNA]</scope>
    <source>
        <strain evidence="2">CECT 7649</strain>
    </source>
</reference>
<evidence type="ECO:0000313" key="1">
    <source>
        <dbReference type="EMBL" id="MFD0983650.1"/>
    </source>
</evidence>
<keyword evidence="1" id="KW-0808">Transferase</keyword>